<dbReference type="Proteomes" id="UP000000647">
    <property type="component" value="Chromosome"/>
</dbReference>
<dbReference type="Gene3D" id="3.30.70.1290">
    <property type="entry name" value="Transposase IS200-like"/>
    <property type="match status" value="1"/>
</dbReference>
<evidence type="ECO:0000259" key="1">
    <source>
        <dbReference type="SMART" id="SM01321"/>
    </source>
</evidence>
<name>A1WZ96_HALHL</name>
<keyword evidence="3" id="KW-1185">Reference proteome</keyword>
<reference evidence="2 3" key="2">
    <citation type="journal article" date="2013" name="Stand. Genomic Sci.">
        <title>Complete genome sequence of Halorhodospira halophila SL1.</title>
        <authorList>
            <person name="Challacombe J.F."/>
            <person name="Majid S."/>
            <person name="Deole R."/>
            <person name="Brettin T.S."/>
            <person name="Bruce D."/>
            <person name="Delano S.F."/>
            <person name="Detter J.C."/>
            <person name="Gleasner C.D."/>
            <person name="Han C.S."/>
            <person name="Misra M."/>
            <person name="Reitenga K.G."/>
            <person name="Mikhailova N."/>
            <person name="Woyke T."/>
            <person name="Pitluck S."/>
            <person name="Nolan M."/>
            <person name="Land M.L."/>
            <person name="Saunders E."/>
            <person name="Tapia R."/>
            <person name="Lapidus A."/>
            <person name="Ivanova N."/>
            <person name="Hoff W.D."/>
        </authorList>
    </citation>
    <scope>NUCLEOTIDE SEQUENCE [LARGE SCALE GENOMIC DNA]</scope>
    <source>
        <strain evidence="3">DSM 244 / SL1</strain>
    </source>
</reference>
<organism evidence="2 3">
    <name type="scientific">Halorhodospira halophila (strain DSM 244 / SL1)</name>
    <name type="common">Ectothiorhodospira halophila (strain DSM 244 / SL1)</name>
    <dbReference type="NCBI Taxonomy" id="349124"/>
    <lineage>
        <taxon>Bacteria</taxon>
        <taxon>Pseudomonadati</taxon>
        <taxon>Pseudomonadota</taxon>
        <taxon>Gammaproteobacteria</taxon>
        <taxon>Chromatiales</taxon>
        <taxon>Ectothiorhodospiraceae</taxon>
        <taxon>Halorhodospira</taxon>
    </lineage>
</organism>
<sequence>MHQEVSPQGRCVRFCLTTHGRHPWLARPEAVQRLRTAFRQVARRRPLVWDAAVVLPDAVHGLWRLPPDDPDPRPRWQAAKAHCTRHLRHWPGLPRGRLWRPGVAWWDVDPEAWREALDHIHWEPVRRGLVGRPEGWRYSSYRRCLAAGLYPAGWSGPQGGA</sequence>
<dbReference type="NCBIfam" id="NF047646">
    <property type="entry name" value="REP_Tyr_transpos"/>
    <property type="match status" value="1"/>
</dbReference>
<dbReference type="KEGG" id="hha:Hhal_2244"/>
<dbReference type="EMBL" id="CP000544">
    <property type="protein sequence ID" value="ABM63008.1"/>
    <property type="molecule type" value="Genomic_DNA"/>
</dbReference>
<dbReference type="eggNOG" id="COG1943">
    <property type="taxonomic scope" value="Bacteria"/>
</dbReference>
<dbReference type="RefSeq" id="WP_011815030.1">
    <property type="nucleotide sequence ID" value="NC_008789.1"/>
</dbReference>
<dbReference type="SMART" id="SM01321">
    <property type="entry name" value="Y1_Tnp"/>
    <property type="match status" value="1"/>
</dbReference>
<evidence type="ECO:0000313" key="2">
    <source>
        <dbReference type="EMBL" id="ABM63008.1"/>
    </source>
</evidence>
<accession>A1WZ96</accession>
<feature type="domain" description="Transposase IS200-like" evidence="1">
    <location>
        <begin position="7"/>
        <end position="123"/>
    </location>
</feature>
<dbReference type="AlphaFoldDB" id="A1WZ96"/>
<protein>
    <submittedName>
        <fullName evidence="2">Transposase and inactivated derivatives-like protein</fullName>
    </submittedName>
</protein>
<reference evidence="3" key="1">
    <citation type="submission" date="2006-12" db="EMBL/GenBank/DDBJ databases">
        <title>Complete sequence of Halorhodospira halophila SL1.</title>
        <authorList>
            <consortium name="US DOE Joint Genome Institute"/>
            <person name="Copeland A."/>
            <person name="Lucas S."/>
            <person name="Lapidus A."/>
            <person name="Barry K."/>
            <person name="Detter J.C."/>
            <person name="Glavina del Rio T."/>
            <person name="Hammon N."/>
            <person name="Israni S."/>
            <person name="Dalin E."/>
            <person name="Tice H."/>
            <person name="Pitluck S."/>
            <person name="Saunders E."/>
            <person name="Brettin T."/>
            <person name="Bruce D."/>
            <person name="Han C."/>
            <person name="Tapia R."/>
            <person name="Schmutz J."/>
            <person name="Larimer F."/>
            <person name="Land M."/>
            <person name="Hauser L."/>
            <person name="Kyrpides N."/>
            <person name="Mikhailova N."/>
            <person name="Hoff W."/>
            <person name="Richardson P."/>
        </authorList>
    </citation>
    <scope>NUCLEOTIDE SEQUENCE [LARGE SCALE GENOMIC DNA]</scope>
    <source>
        <strain evidence="3">DSM 244 / SL1</strain>
    </source>
</reference>
<dbReference type="PANTHER" id="PTHR36966">
    <property type="entry name" value="REP-ASSOCIATED TYROSINE TRANSPOSASE"/>
    <property type="match status" value="1"/>
</dbReference>
<dbReference type="PANTHER" id="PTHR36966:SF1">
    <property type="entry name" value="REP-ASSOCIATED TYROSINE TRANSPOSASE"/>
    <property type="match status" value="1"/>
</dbReference>
<dbReference type="HOGENOM" id="CLU_068226_6_0_6"/>
<proteinExistence type="predicted"/>
<dbReference type="GO" id="GO:0006313">
    <property type="term" value="P:DNA transposition"/>
    <property type="evidence" value="ECO:0007669"/>
    <property type="project" value="InterPro"/>
</dbReference>
<dbReference type="InterPro" id="IPR052715">
    <property type="entry name" value="RAYT_transposase"/>
</dbReference>
<dbReference type="OrthoDB" id="9794403at2"/>
<dbReference type="InterPro" id="IPR002686">
    <property type="entry name" value="Transposase_17"/>
</dbReference>
<dbReference type="GO" id="GO:0043565">
    <property type="term" value="F:sequence-specific DNA binding"/>
    <property type="evidence" value="ECO:0007669"/>
    <property type="project" value="TreeGrafter"/>
</dbReference>
<dbReference type="SUPFAM" id="SSF143422">
    <property type="entry name" value="Transposase IS200-like"/>
    <property type="match status" value="1"/>
</dbReference>
<dbReference type="GO" id="GO:0004803">
    <property type="term" value="F:transposase activity"/>
    <property type="evidence" value="ECO:0007669"/>
    <property type="project" value="InterPro"/>
</dbReference>
<evidence type="ECO:0000313" key="3">
    <source>
        <dbReference type="Proteomes" id="UP000000647"/>
    </source>
</evidence>
<gene>
    <name evidence="2" type="ordered locus">Hhal_2244</name>
</gene>
<dbReference type="InterPro" id="IPR036515">
    <property type="entry name" value="Transposase_17_sf"/>
</dbReference>